<dbReference type="AlphaFoldDB" id="A0A2Z2KHC0"/>
<dbReference type="SUPFAM" id="SSF55797">
    <property type="entry name" value="PR-1-like"/>
    <property type="match status" value="1"/>
</dbReference>
<dbReference type="PANTHER" id="PTHR31157:SF1">
    <property type="entry name" value="SCP DOMAIN-CONTAINING PROTEIN"/>
    <property type="match status" value="1"/>
</dbReference>
<dbReference type="KEGG" id="pdh:B9T62_35825"/>
<keyword evidence="2" id="KW-0732">Signal</keyword>
<feature type="region of interest" description="Disordered" evidence="1">
    <location>
        <begin position="289"/>
        <end position="318"/>
    </location>
</feature>
<keyword evidence="6" id="KW-1185">Reference proteome</keyword>
<dbReference type="CDD" id="cd05379">
    <property type="entry name" value="CAP_bacterial"/>
    <property type="match status" value="1"/>
</dbReference>
<dbReference type="EMBL" id="CP021780">
    <property type="protein sequence ID" value="ASA25634.1"/>
    <property type="molecule type" value="Genomic_DNA"/>
</dbReference>
<dbReference type="Gene3D" id="3.40.33.10">
    <property type="entry name" value="CAP"/>
    <property type="match status" value="1"/>
</dbReference>
<dbReference type="InterPro" id="IPR036582">
    <property type="entry name" value="Mao_N_sf"/>
</dbReference>
<evidence type="ECO:0000313" key="6">
    <source>
        <dbReference type="Proteomes" id="UP000249890"/>
    </source>
</evidence>
<evidence type="ECO:0000256" key="2">
    <source>
        <dbReference type="SAM" id="SignalP"/>
    </source>
</evidence>
<protein>
    <recommendedName>
        <fullName evidence="7">SCP domain-containing protein</fullName>
    </recommendedName>
</protein>
<dbReference type="Pfam" id="PF07833">
    <property type="entry name" value="Cu_amine_oxidN1"/>
    <property type="match status" value="1"/>
</dbReference>
<dbReference type="SUPFAM" id="SSF55383">
    <property type="entry name" value="Copper amine oxidase, domain N"/>
    <property type="match status" value="2"/>
</dbReference>
<feature type="chain" id="PRO_5039610718" description="SCP domain-containing protein" evidence="2">
    <location>
        <begin position="26"/>
        <end position="444"/>
    </location>
</feature>
<dbReference type="Pfam" id="PF00188">
    <property type="entry name" value="CAP"/>
    <property type="match status" value="1"/>
</dbReference>
<feature type="domain" description="SCP" evidence="3">
    <location>
        <begin position="47"/>
        <end position="158"/>
    </location>
</feature>
<dbReference type="Proteomes" id="UP000249890">
    <property type="component" value="Chromosome"/>
</dbReference>
<dbReference type="InterPro" id="IPR014044">
    <property type="entry name" value="CAP_dom"/>
</dbReference>
<proteinExistence type="predicted"/>
<sequence length="444" mass="46990">MKFKKLATLLVAAAVAIGGISVSPAQTEAATVTMDGYSYSSEVVDALNHVNDIRSKMGLSAVKLNPFLTKAAENHVNYLTSNGVTGHTEDSGKKGYTGYRIGERLSAVGYSNDNAGAYEIISYNDYTIVEAIDEFLDTAYHRTPIVSVATESIGFAIEGKTVVGISATYEDNQVGESMYPYNGQTGVGLSFEGFENPNPLDQFGVNKSGYILSLEVGGAALNETNSKVVFTSSSGKPLSTFIFGDLGTLFILPKEVLNHSTTYNVSVTYTPSYGPYMSQTSTKTWTFTTAAQSSPARGPATTPKRDNSQPTSTIPAIGNGSSIKYTKDNIAVKINKAIVSVNPKPILKSGSTFIPLRGVLENLGASLTYNSKTKGISIVQGSTNISLTIGSTKAYVNGKAVTLSTAPFVSATGSTFVPLRFVSQALGASVGWDQKNYIVSIDTK</sequence>
<name>A0A2Z2KHC0_9BACL</name>
<dbReference type="Gene3D" id="3.30.457.10">
    <property type="entry name" value="Copper amine oxidase-like, N-terminal domain"/>
    <property type="match status" value="1"/>
</dbReference>
<dbReference type="InterPro" id="IPR035940">
    <property type="entry name" value="CAP_sf"/>
</dbReference>
<evidence type="ECO:0008006" key="7">
    <source>
        <dbReference type="Google" id="ProtNLM"/>
    </source>
</evidence>
<evidence type="ECO:0000259" key="4">
    <source>
        <dbReference type="Pfam" id="PF07833"/>
    </source>
</evidence>
<feature type="compositionally biased region" description="Polar residues" evidence="1">
    <location>
        <begin position="308"/>
        <end position="318"/>
    </location>
</feature>
<reference evidence="5 6" key="1">
    <citation type="submission" date="2017-06" db="EMBL/GenBank/DDBJ databases">
        <title>Complete genome sequence of Paenibacillus donghaensis KCTC 13049T isolated from East Sea sediment, South Korea.</title>
        <authorList>
            <person name="Jung B.K."/>
            <person name="Hong S.-J."/>
            <person name="Shin J.-H."/>
        </authorList>
    </citation>
    <scope>NUCLEOTIDE SEQUENCE [LARGE SCALE GENOMIC DNA]</scope>
    <source>
        <strain evidence="5 6">KCTC 13049</strain>
    </source>
</reference>
<accession>A0A2Z2KHC0</accession>
<dbReference type="InterPro" id="IPR012854">
    <property type="entry name" value="Cu_amine_oxidase-like_N"/>
</dbReference>
<dbReference type="PANTHER" id="PTHR31157">
    <property type="entry name" value="SCP DOMAIN-CONTAINING PROTEIN"/>
    <property type="match status" value="1"/>
</dbReference>
<gene>
    <name evidence="5" type="ORF">B9T62_35825</name>
</gene>
<feature type="signal peptide" evidence="2">
    <location>
        <begin position="1"/>
        <end position="25"/>
    </location>
</feature>
<evidence type="ECO:0000313" key="5">
    <source>
        <dbReference type="EMBL" id="ASA25634.1"/>
    </source>
</evidence>
<dbReference type="OrthoDB" id="2079255at2"/>
<feature type="domain" description="Copper amine oxidase-like N-terminal" evidence="4">
    <location>
        <begin position="334"/>
        <end position="441"/>
    </location>
</feature>
<evidence type="ECO:0000256" key="1">
    <source>
        <dbReference type="SAM" id="MobiDB-lite"/>
    </source>
</evidence>
<evidence type="ECO:0000259" key="3">
    <source>
        <dbReference type="Pfam" id="PF00188"/>
    </source>
</evidence>
<organism evidence="5 6">
    <name type="scientific">Paenibacillus donghaensis</name>
    <dbReference type="NCBI Taxonomy" id="414771"/>
    <lineage>
        <taxon>Bacteria</taxon>
        <taxon>Bacillati</taxon>
        <taxon>Bacillota</taxon>
        <taxon>Bacilli</taxon>
        <taxon>Bacillales</taxon>
        <taxon>Paenibacillaceae</taxon>
        <taxon>Paenibacillus</taxon>
    </lineage>
</organism>
<dbReference type="RefSeq" id="WP_087919595.1">
    <property type="nucleotide sequence ID" value="NZ_CP021780.1"/>
</dbReference>